<dbReference type="OrthoDB" id="148766at2"/>
<proteinExistence type="predicted"/>
<feature type="compositionally biased region" description="Low complexity" evidence="1">
    <location>
        <begin position="23"/>
        <end position="48"/>
    </location>
</feature>
<dbReference type="Proteomes" id="UP000198226">
    <property type="component" value="Chromosome I"/>
</dbReference>
<dbReference type="InterPro" id="IPR042267">
    <property type="entry name" value="VTC_sf"/>
</dbReference>
<sequence>MSQVATGPAGTGQSAPATVGDHPAPVTAGGGPAPATVAGPPVPGGSAPTVPPPFAPALAELPGVGLAELIERAALQSRVDRKYLVALDELPGLLDRLIPHALVLDIDGARSFRYESVYFDTPGLASYHGAAYRRRRRFKVRTRTYLDSAECWLEVKLSGSRGLVTKHRLPYRPEDRRTVRSGREFVDRALGHGSVRSAPVGGHLEPVLVTRYRRTTLLLPTTESRVTIDTDLCWQDDHHTLHLPAVAVVETKTRSAASPVDRLLWQGGTRPARISKYATGLAALRPELPDTPWRRTLRRHFRPAPPPVPAGPPTRVIRTGQETSCV</sequence>
<evidence type="ECO:0000313" key="3">
    <source>
        <dbReference type="EMBL" id="SCG56717.1"/>
    </source>
</evidence>
<feature type="domain" description="VTC" evidence="2">
    <location>
        <begin position="78"/>
        <end position="284"/>
    </location>
</feature>
<evidence type="ECO:0000313" key="4">
    <source>
        <dbReference type="Proteomes" id="UP000198226"/>
    </source>
</evidence>
<accession>A0A1C5IED6</accession>
<keyword evidence="4" id="KW-1185">Reference proteome</keyword>
<dbReference type="GO" id="GO:0006799">
    <property type="term" value="P:polyphosphate biosynthetic process"/>
    <property type="evidence" value="ECO:0007669"/>
    <property type="project" value="UniProtKB-ARBA"/>
</dbReference>
<dbReference type="AlphaFoldDB" id="A0A1C5IED6"/>
<dbReference type="RefSeq" id="WP_084261203.1">
    <property type="nucleotide sequence ID" value="NZ_LRMV01000036.1"/>
</dbReference>
<feature type="compositionally biased region" description="Polar residues" evidence="1">
    <location>
        <begin position="1"/>
        <end position="16"/>
    </location>
</feature>
<reference evidence="4" key="1">
    <citation type="submission" date="2016-06" db="EMBL/GenBank/DDBJ databases">
        <authorList>
            <person name="Varghese N."/>
            <person name="Submissions Spin"/>
        </authorList>
    </citation>
    <scope>NUCLEOTIDE SEQUENCE [LARGE SCALE GENOMIC DNA]</scope>
    <source>
        <strain evidence="4">DSM 44983</strain>
    </source>
</reference>
<feature type="region of interest" description="Disordered" evidence="1">
    <location>
        <begin position="299"/>
        <end position="326"/>
    </location>
</feature>
<feature type="compositionally biased region" description="Pro residues" evidence="1">
    <location>
        <begin position="303"/>
        <end position="312"/>
    </location>
</feature>
<dbReference type="EMBL" id="LT607752">
    <property type="protein sequence ID" value="SCG56717.1"/>
    <property type="molecule type" value="Genomic_DNA"/>
</dbReference>
<dbReference type="Pfam" id="PF09359">
    <property type="entry name" value="VTC"/>
    <property type="match status" value="1"/>
</dbReference>
<protein>
    <submittedName>
        <fullName evidence="3">VTC domain-containing protein</fullName>
    </submittedName>
</protein>
<evidence type="ECO:0000259" key="2">
    <source>
        <dbReference type="Pfam" id="PF09359"/>
    </source>
</evidence>
<dbReference type="CDD" id="cd07750">
    <property type="entry name" value="PolyPPase_VTC_like"/>
    <property type="match status" value="1"/>
</dbReference>
<dbReference type="InterPro" id="IPR018966">
    <property type="entry name" value="VTC_domain"/>
</dbReference>
<organism evidence="3 4">
    <name type="scientific">Micromonospora rifamycinica</name>
    <dbReference type="NCBI Taxonomy" id="291594"/>
    <lineage>
        <taxon>Bacteria</taxon>
        <taxon>Bacillati</taxon>
        <taxon>Actinomycetota</taxon>
        <taxon>Actinomycetes</taxon>
        <taxon>Micromonosporales</taxon>
        <taxon>Micromonosporaceae</taxon>
        <taxon>Micromonospora</taxon>
    </lineage>
</organism>
<evidence type="ECO:0000256" key="1">
    <source>
        <dbReference type="SAM" id="MobiDB-lite"/>
    </source>
</evidence>
<name>A0A1C5IED6_9ACTN</name>
<gene>
    <name evidence="3" type="ORF">GA0070623_2450</name>
</gene>
<dbReference type="Gene3D" id="3.20.100.30">
    <property type="entry name" value="VTC, catalytic tunnel domain"/>
    <property type="match status" value="1"/>
</dbReference>
<feature type="region of interest" description="Disordered" evidence="1">
    <location>
        <begin position="1"/>
        <end position="51"/>
    </location>
</feature>